<name>A0ABP1PLL6_9HEXA</name>
<proteinExistence type="predicted"/>
<sequence>MCCGNMLFILMYLMHGCANEVSQETLSVPRKSPKSFPSNHLRVAVSGKKDSDPSLSKRHSFRSEGDFHSVYEKGQVLPGGGVKNQHYFISEDYTVFDGPRERLVPFFDPEKWMNCDCDQPFPPELDIPHRFAVYNPVTVQAPLPDVPKDLISIKYTGHYYACPAHVNPYEFAWYHNRHDVNPCKWIWYQSVEDSHGNIRHK</sequence>
<keyword evidence="1" id="KW-0732">Signal</keyword>
<protein>
    <submittedName>
        <fullName evidence="2">Uncharacterized protein</fullName>
    </submittedName>
</protein>
<organism evidence="2 3">
    <name type="scientific">Orchesella dallaii</name>
    <dbReference type="NCBI Taxonomy" id="48710"/>
    <lineage>
        <taxon>Eukaryota</taxon>
        <taxon>Metazoa</taxon>
        <taxon>Ecdysozoa</taxon>
        <taxon>Arthropoda</taxon>
        <taxon>Hexapoda</taxon>
        <taxon>Collembola</taxon>
        <taxon>Entomobryomorpha</taxon>
        <taxon>Entomobryoidea</taxon>
        <taxon>Orchesellidae</taxon>
        <taxon>Orchesellinae</taxon>
        <taxon>Orchesella</taxon>
    </lineage>
</organism>
<gene>
    <name evidence="2" type="ORF">ODALV1_LOCUS671</name>
</gene>
<dbReference type="EMBL" id="CAXLJM020000004">
    <property type="protein sequence ID" value="CAL8069247.1"/>
    <property type="molecule type" value="Genomic_DNA"/>
</dbReference>
<reference evidence="2 3" key="1">
    <citation type="submission" date="2024-08" db="EMBL/GenBank/DDBJ databases">
        <authorList>
            <person name="Cucini C."/>
            <person name="Frati F."/>
        </authorList>
    </citation>
    <scope>NUCLEOTIDE SEQUENCE [LARGE SCALE GENOMIC DNA]</scope>
</reference>
<comment type="caution">
    <text evidence="2">The sequence shown here is derived from an EMBL/GenBank/DDBJ whole genome shotgun (WGS) entry which is preliminary data.</text>
</comment>
<dbReference type="Proteomes" id="UP001642540">
    <property type="component" value="Unassembled WGS sequence"/>
</dbReference>
<feature type="signal peptide" evidence="1">
    <location>
        <begin position="1"/>
        <end position="18"/>
    </location>
</feature>
<evidence type="ECO:0000313" key="3">
    <source>
        <dbReference type="Proteomes" id="UP001642540"/>
    </source>
</evidence>
<evidence type="ECO:0000313" key="2">
    <source>
        <dbReference type="EMBL" id="CAL8069247.1"/>
    </source>
</evidence>
<accession>A0ABP1PLL6</accession>
<feature type="chain" id="PRO_5046812760" evidence="1">
    <location>
        <begin position="19"/>
        <end position="201"/>
    </location>
</feature>
<keyword evidence="3" id="KW-1185">Reference proteome</keyword>
<evidence type="ECO:0000256" key="1">
    <source>
        <dbReference type="SAM" id="SignalP"/>
    </source>
</evidence>